<dbReference type="PROSITE" id="PS50850">
    <property type="entry name" value="MFS"/>
    <property type="match status" value="1"/>
</dbReference>
<accession>A0A1H1SRG6</accession>
<dbReference type="InterPro" id="IPR020846">
    <property type="entry name" value="MFS_dom"/>
</dbReference>
<dbReference type="SUPFAM" id="SSF103473">
    <property type="entry name" value="MFS general substrate transporter"/>
    <property type="match status" value="1"/>
</dbReference>
<organism evidence="8 9">
    <name type="scientific">Microlunatus soli</name>
    <dbReference type="NCBI Taxonomy" id="630515"/>
    <lineage>
        <taxon>Bacteria</taxon>
        <taxon>Bacillati</taxon>
        <taxon>Actinomycetota</taxon>
        <taxon>Actinomycetes</taxon>
        <taxon>Propionibacteriales</taxon>
        <taxon>Propionibacteriaceae</taxon>
        <taxon>Microlunatus</taxon>
    </lineage>
</organism>
<evidence type="ECO:0000256" key="5">
    <source>
        <dbReference type="ARBA" id="ARBA00023136"/>
    </source>
</evidence>
<keyword evidence="3 6" id="KW-0812">Transmembrane</keyword>
<dbReference type="AlphaFoldDB" id="A0A1H1SRG6"/>
<dbReference type="Pfam" id="PF07690">
    <property type="entry name" value="MFS_1"/>
    <property type="match status" value="1"/>
</dbReference>
<dbReference type="Gene3D" id="1.20.1250.20">
    <property type="entry name" value="MFS general substrate transporter like domains"/>
    <property type="match status" value="2"/>
</dbReference>
<feature type="domain" description="Major facilitator superfamily (MFS) profile" evidence="7">
    <location>
        <begin position="20"/>
        <end position="391"/>
    </location>
</feature>
<dbReference type="CDD" id="cd17324">
    <property type="entry name" value="MFS_NepI_like"/>
    <property type="match status" value="1"/>
</dbReference>
<dbReference type="RefSeq" id="WP_269458171.1">
    <property type="nucleotide sequence ID" value="NZ_LT629772.1"/>
</dbReference>
<dbReference type="InterPro" id="IPR036259">
    <property type="entry name" value="MFS_trans_sf"/>
</dbReference>
<keyword evidence="5 6" id="KW-0472">Membrane</keyword>
<feature type="transmembrane region" description="Helical" evidence="6">
    <location>
        <begin position="85"/>
        <end position="103"/>
    </location>
</feature>
<feature type="transmembrane region" description="Helical" evidence="6">
    <location>
        <begin position="215"/>
        <end position="232"/>
    </location>
</feature>
<dbReference type="Proteomes" id="UP000199103">
    <property type="component" value="Chromosome I"/>
</dbReference>
<protein>
    <submittedName>
        <fullName evidence="8">Predicted arabinose efflux permease, MFS family</fullName>
    </submittedName>
</protein>
<evidence type="ECO:0000259" key="7">
    <source>
        <dbReference type="PROSITE" id="PS50850"/>
    </source>
</evidence>
<feature type="transmembrane region" description="Helical" evidence="6">
    <location>
        <begin position="174"/>
        <end position="194"/>
    </location>
</feature>
<feature type="transmembrane region" description="Helical" evidence="6">
    <location>
        <begin position="238"/>
        <end position="255"/>
    </location>
</feature>
<evidence type="ECO:0000313" key="9">
    <source>
        <dbReference type="Proteomes" id="UP000199103"/>
    </source>
</evidence>
<dbReference type="PANTHER" id="PTHR43124">
    <property type="entry name" value="PURINE EFFLUX PUMP PBUE"/>
    <property type="match status" value="1"/>
</dbReference>
<feature type="transmembrane region" description="Helical" evidence="6">
    <location>
        <begin position="144"/>
        <end position="168"/>
    </location>
</feature>
<dbReference type="GO" id="GO:0005886">
    <property type="term" value="C:plasma membrane"/>
    <property type="evidence" value="ECO:0007669"/>
    <property type="project" value="UniProtKB-SubCell"/>
</dbReference>
<feature type="transmembrane region" description="Helical" evidence="6">
    <location>
        <begin position="366"/>
        <end position="387"/>
    </location>
</feature>
<dbReference type="PANTHER" id="PTHR43124:SF10">
    <property type="entry name" value="PURINE EFFLUX PUMP PBUE"/>
    <property type="match status" value="1"/>
</dbReference>
<feature type="transmembrane region" description="Helical" evidence="6">
    <location>
        <begin position="115"/>
        <end position="137"/>
    </location>
</feature>
<keyword evidence="2" id="KW-1003">Cell membrane</keyword>
<proteinExistence type="predicted"/>
<feature type="transmembrane region" description="Helical" evidence="6">
    <location>
        <begin position="55"/>
        <end position="78"/>
    </location>
</feature>
<reference evidence="8 9" key="1">
    <citation type="submission" date="2016-10" db="EMBL/GenBank/DDBJ databases">
        <authorList>
            <person name="de Groot N.N."/>
        </authorList>
    </citation>
    <scope>NUCLEOTIDE SEQUENCE [LARGE SCALE GENOMIC DNA]</scope>
    <source>
        <strain evidence="8 9">DSM 21800</strain>
    </source>
</reference>
<dbReference type="GO" id="GO:0022857">
    <property type="term" value="F:transmembrane transporter activity"/>
    <property type="evidence" value="ECO:0007669"/>
    <property type="project" value="InterPro"/>
</dbReference>
<sequence length="408" mass="41182">MTIRQASNNSASGAAVASWQLGLLAVGTFTLGMDGFVLSGLLPQIAADLEVSVSAAGQLMTIFAIAYAVGSPVIATVTGALDRRLVLAGGMIIFLIGMAAQALGPNYPVVAVGRVVAAIGAAGFQSNAYAVAGILAGPERRGRALATIAAGTTVSTVIGTPFGVLIGQWWGWRAALWVITGLSLVSAVVVPLLPAVRLPVTSLGARLRVLGDRRILAMLGCTMLILIPGFAVQSYLPVLIAPVATGALLVVALTVRGLGQVIGNQLAGTLIDRRGPFGVLVVATAGTAVATIVLAPARHSLVPMLIMLLVLGLLAGANIVPQQHRLVSASGDLAAVALGLNGSAIYVGIALGGAVGGLTIKVAGVAWLPVVGAVSALLALAVIVGTAPERRHPVERSPANLRRQRKGD</sequence>
<feature type="transmembrane region" description="Helical" evidence="6">
    <location>
        <begin position="333"/>
        <end position="360"/>
    </location>
</feature>
<keyword evidence="4 6" id="KW-1133">Transmembrane helix</keyword>
<dbReference type="EMBL" id="LT629772">
    <property type="protein sequence ID" value="SDS50574.1"/>
    <property type="molecule type" value="Genomic_DNA"/>
</dbReference>
<gene>
    <name evidence="8" type="ORF">SAMN04489812_2111</name>
</gene>
<evidence type="ECO:0000256" key="4">
    <source>
        <dbReference type="ARBA" id="ARBA00022989"/>
    </source>
</evidence>
<feature type="transmembrane region" description="Helical" evidence="6">
    <location>
        <begin position="21"/>
        <end position="43"/>
    </location>
</feature>
<dbReference type="InterPro" id="IPR050189">
    <property type="entry name" value="MFS_Efflux_Transporters"/>
</dbReference>
<dbReference type="InterPro" id="IPR011701">
    <property type="entry name" value="MFS"/>
</dbReference>
<evidence type="ECO:0000256" key="3">
    <source>
        <dbReference type="ARBA" id="ARBA00022692"/>
    </source>
</evidence>
<keyword evidence="9" id="KW-1185">Reference proteome</keyword>
<feature type="transmembrane region" description="Helical" evidence="6">
    <location>
        <begin position="301"/>
        <end position="321"/>
    </location>
</feature>
<comment type="subcellular location">
    <subcellularLocation>
        <location evidence="1">Cell membrane</location>
        <topology evidence="1">Multi-pass membrane protein</topology>
    </subcellularLocation>
</comment>
<evidence type="ECO:0000256" key="6">
    <source>
        <dbReference type="SAM" id="Phobius"/>
    </source>
</evidence>
<name>A0A1H1SRG6_9ACTN</name>
<feature type="transmembrane region" description="Helical" evidence="6">
    <location>
        <begin position="276"/>
        <end position="295"/>
    </location>
</feature>
<evidence type="ECO:0000256" key="1">
    <source>
        <dbReference type="ARBA" id="ARBA00004651"/>
    </source>
</evidence>
<evidence type="ECO:0000313" key="8">
    <source>
        <dbReference type="EMBL" id="SDS50574.1"/>
    </source>
</evidence>
<evidence type="ECO:0000256" key="2">
    <source>
        <dbReference type="ARBA" id="ARBA00022475"/>
    </source>
</evidence>